<feature type="compositionally biased region" description="Basic and acidic residues" evidence="1">
    <location>
        <begin position="448"/>
        <end position="463"/>
    </location>
</feature>
<accession>A0A9W9JFY0</accession>
<dbReference type="AlphaFoldDB" id="A0A9W9JFY0"/>
<keyword evidence="3" id="KW-1185">Reference proteome</keyword>
<dbReference type="GeneID" id="83183388"/>
<feature type="region of interest" description="Disordered" evidence="1">
    <location>
        <begin position="573"/>
        <end position="607"/>
    </location>
</feature>
<evidence type="ECO:0000313" key="2">
    <source>
        <dbReference type="EMBL" id="KAJ5195587.1"/>
    </source>
</evidence>
<name>A0A9W9JFY0_9EURO</name>
<evidence type="ECO:0000256" key="1">
    <source>
        <dbReference type="SAM" id="MobiDB-lite"/>
    </source>
</evidence>
<reference evidence="2" key="2">
    <citation type="journal article" date="2023" name="IMA Fungus">
        <title>Comparative genomic study of the Penicillium genus elucidates a diverse pangenome and 15 lateral gene transfer events.</title>
        <authorList>
            <person name="Petersen C."/>
            <person name="Sorensen T."/>
            <person name="Nielsen M.R."/>
            <person name="Sondergaard T.E."/>
            <person name="Sorensen J.L."/>
            <person name="Fitzpatrick D.A."/>
            <person name="Frisvad J.C."/>
            <person name="Nielsen K.L."/>
        </authorList>
    </citation>
    <scope>NUCLEOTIDE SEQUENCE</scope>
    <source>
        <strain evidence="2">IBT 15544</strain>
    </source>
</reference>
<dbReference type="EMBL" id="JAPQKR010000015">
    <property type="protein sequence ID" value="KAJ5195587.1"/>
    <property type="molecule type" value="Genomic_DNA"/>
</dbReference>
<dbReference type="Proteomes" id="UP001150904">
    <property type="component" value="Unassembled WGS sequence"/>
</dbReference>
<comment type="caution">
    <text evidence="2">The sequence shown here is derived from an EMBL/GenBank/DDBJ whole genome shotgun (WGS) entry which is preliminary data.</text>
</comment>
<evidence type="ECO:0000313" key="3">
    <source>
        <dbReference type="Proteomes" id="UP001150904"/>
    </source>
</evidence>
<dbReference type="RefSeq" id="XP_058306075.1">
    <property type="nucleotide sequence ID" value="XM_058456087.1"/>
</dbReference>
<reference evidence="2" key="1">
    <citation type="submission" date="2022-12" db="EMBL/GenBank/DDBJ databases">
        <authorList>
            <person name="Petersen C."/>
        </authorList>
    </citation>
    <scope>NUCLEOTIDE SEQUENCE</scope>
    <source>
        <strain evidence="2">IBT 15544</strain>
    </source>
</reference>
<feature type="compositionally biased region" description="Polar residues" evidence="1">
    <location>
        <begin position="415"/>
        <end position="428"/>
    </location>
</feature>
<proteinExistence type="predicted"/>
<dbReference type="OrthoDB" id="4453902at2759"/>
<gene>
    <name evidence="2" type="ORF">N7498_009025</name>
</gene>
<organism evidence="2 3">
    <name type="scientific">Penicillium cinerascens</name>
    <dbReference type="NCBI Taxonomy" id="70096"/>
    <lineage>
        <taxon>Eukaryota</taxon>
        <taxon>Fungi</taxon>
        <taxon>Dikarya</taxon>
        <taxon>Ascomycota</taxon>
        <taxon>Pezizomycotina</taxon>
        <taxon>Eurotiomycetes</taxon>
        <taxon>Eurotiomycetidae</taxon>
        <taxon>Eurotiales</taxon>
        <taxon>Aspergillaceae</taxon>
        <taxon>Penicillium</taxon>
    </lineage>
</organism>
<sequence>MRAPPVEMDSKARHRARAREILWATYRQIEHCQSIFLSPADLQAFGVEAYQVDIKNDGVLQFEPSFFDPHPAGILQKYPIDAAANDYDVRRLPCVPTLQDALETVQKSLPVPEDPLRAAQNLLEERLKKYHFWDDTHCSRIENHIRYEFGATRKGGPLTFGLGDLRGSWEGIRTTYGDPVMLEAMPLDWKSALFLEAHDETSPLPHAICSISADVDATLADQNLTLHEMRAIMRMILIRARGPRRKFPIYPFLLLSFMGKQHGRITQIVVEEGRIMLQYSKLWGFEVEATAPLDLFICYMLIVGAGDTRGTASSYVFAYFGIATIVLSDICANHLRTDPAADKTSQLRYSESIALPVYDGLCHASHLDDKETFHRVLHPAGSVIPVYRPVQLALLSSQSVEPFRPSGRSCWPAPSTWTTSRRASSPTLAPTPHSAGSRLSHLLSLQESGERPGGRVSRPDYPHHRSHALGGAGLRSVTASIAGVAEALKNIAKVLLAPLAYLPGFLQHLLKGVGNLGVFPLVIGLDASKRIEEDFQRLSEEAVTLTLVTRLAFDQVPNIVVLVPSSDAAVCPPKDQHGWMAESKQARGRGRSRGGSVDPGGQRGNDDVVLSQATSRINVRVGLVSSEPGWSYHVTHRASLL</sequence>
<protein>
    <submittedName>
        <fullName evidence="2">Uncharacterized protein</fullName>
    </submittedName>
</protein>
<feature type="region of interest" description="Disordered" evidence="1">
    <location>
        <begin position="405"/>
        <end position="469"/>
    </location>
</feature>